<feature type="region of interest" description="Disordered" evidence="1">
    <location>
        <begin position="159"/>
        <end position="211"/>
    </location>
</feature>
<dbReference type="AlphaFoldDB" id="A0ABD1DSR6"/>
<dbReference type="Gene3D" id="3.30.710.10">
    <property type="entry name" value="Potassium Channel Kv1.1, Chain A"/>
    <property type="match status" value="1"/>
</dbReference>
<sequence>MDPIIDWQISRHDIKSRGQYLLETGKWADCHFLVGQEPGQMLAGHKLILAMASPVFEAMFYGGLAEKNDPIPILDLDPSAFKSLLEYIYTDKISINSVDKACELCYGAKKYMLPHVDSSFEDVELSTIITILDQDVLNIDSELNLFWAINKYAEKHGLCSSRTPEPNQSNNEQEQPVGSPQSPPTVDVEAGPSNVQRNNNNPNGGNDQQQQANGQPIALVNAGRQQELPSIRDAIRRIRFLSLTPQQFAEGPARTNLLTQSEAFTILMNISTPNSCYPMPDGFTTNKNPRNAFSDSTPPSPVAGPSGHRPTAGGQLIHVVPPPQPAPLPTQSVPAPIPPVLPENPESPFYPDYLDEMRNNDSNYDRKYYCRRIMRQQTECLNTSVLDCSLTFIVDRSVCITGIEVPTQVQGSTIVGNDRYSELLYAHLLDAHGSRLTYTHCNQRVAYNSMLEISFDRPVFIQRHKMYKIGVVFNKVGWYPVSQSVAKVNCDNVCFTFCVGSQSESVRDDVDDHVIQAVGMPSKSYH</sequence>
<dbReference type="InterPro" id="IPR000210">
    <property type="entry name" value="BTB/POZ_dom"/>
</dbReference>
<evidence type="ECO:0000313" key="4">
    <source>
        <dbReference type="Proteomes" id="UP001562425"/>
    </source>
</evidence>
<dbReference type="SMART" id="SM00225">
    <property type="entry name" value="BTB"/>
    <property type="match status" value="1"/>
</dbReference>
<reference evidence="3 4" key="1">
    <citation type="submission" date="2024-05" db="EMBL/GenBank/DDBJ databases">
        <title>Culex pipiens pipiens assembly and annotation.</title>
        <authorList>
            <person name="Alout H."/>
            <person name="Durand T."/>
        </authorList>
    </citation>
    <scope>NUCLEOTIDE SEQUENCE [LARGE SCALE GENOMIC DNA]</scope>
    <source>
        <strain evidence="3">HA-2024</strain>
        <tissue evidence="3">Whole body</tissue>
    </source>
</reference>
<feature type="domain" description="BTB" evidence="2">
    <location>
        <begin position="28"/>
        <end position="97"/>
    </location>
</feature>
<dbReference type="PANTHER" id="PTHR45774">
    <property type="entry name" value="BTB/POZ DOMAIN-CONTAINING"/>
    <property type="match status" value="1"/>
</dbReference>
<organism evidence="3 4">
    <name type="scientific">Culex pipiens pipiens</name>
    <name type="common">Northern house mosquito</name>
    <dbReference type="NCBI Taxonomy" id="38569"/>
    <lineage>
        <taxon>Eukaryota</taxon>
        <taxon>Metazoa</taxon>
        <taxon>Ecdysozoa</taxon>
        <taxon>Arthropoda</taxon>
        <taxon>Hexapoda</taxon>
        <taxon>Insecta</taxon>
        <taxon>Pterygota</taxon>
        <taxon>Neoptera</taxon>
        <taxon>Endopterygota</taxon>
        <taxon>Diptera</taxon>
        <taxon>Nematocera</taxon>
        <taxon>Culicoidea</taxon>
        <taxon>Culicidae</taxon>
        <taxon>Culicinae</taxon>
        <taxon>Culicini</taxon>
        <taxon>Culex</taxon>
        <taxon>Culex</taxon>
    </lineage>
</organism>
<proteinExistence type="predicted"/>
<feature type="compositionally biased region" description="Polar residues" evidence="1">
    <location>
        <begin position="286"/>
        <end position="297"/>
    </location>
</feature>
<comment type="caution">
    <text evidence="3">The sequence shown here is derived from an EMBL/GenBank/DDBJ whole genome shotgun (WGS) entry which is preliminary data.</text>
</comment>
<accession>A0ABD1DSR6</accession>
<dbReference type="SUPFAM" id="SSF54695">
    <property type="entry name" value="POZ domain"/>
    <property type="match status" value="1"/>
</dbReference>
<dbReference type="Pfam" id="PF00651">
    <property type="entry name" value="BTB"/>
    <property type="match status" value="1"/>
</dbReference>
<dbReference type="Gene3D" id="2.60.120.820">
    <property type="entry name" value="PHR domain"/>
    <property type="match status" value="1"/>
</dbReference>
<feature type="compositionally biased region" description="Low complexity" evidence="1">
    <location>
        <begin position="194"/>
        <end position="211"/>
    </location>
</feature>
<keyword evidence="4" id="KW-1185">Reference proteome</keyword>
<dbReference type="InterPro" id="IPR038648">
    <property type="entry name" value="PHR_sf"/>
</dbReference>
<dbReference type="Proteomes" id="UP001562425">
    <property type="component" value="Unassembled WGS sequence"/>
</dbReference>
<evidence type="ECO:0000256" key="1">
    <source>
        <dbReference type="SAM" id="MobiDB-lite"/>
    </source>
</evidence>
<gene>
    <name evidence="3" type="ORF">pipiens_006633</name>
</gene>
<evidence type="ECO:0000259" key="2">
    <source>
        <dbReference type="PROSITE" id="PS50097"/>
    </source>
</evidence>
<feature type="region of interest" description="Disordered" evidence="1">
    <location>
        <begin position="286"/>
        <end position="315"/>
    </location>
</feature>
<dbReference type="EMBL" id="JBEHCU010004952">
    <property type="protein sequence ID" value="KAL1401399.1"/>
    <property type="molecule type" value="Genomic_DNA"/>
</dbReference>
<evidence type="ECO:0000313" key="3">
    <source>
        <dbReference type="EMBL" id="KAL1401399.1"/>
    </source>
</evidence>
<dbReference type="PANTHER" id="PTHR45774:SF3">
    <property type="entry name" value="BTB (POZ) DOMAIN-CONTAINING 2B-RELATED"/>
    <property type="match status" value="1"/>
</dbReference>
<protein>
    <recommendedName>
        <fullName evidence="2">BTB domain-containing protein</fullName>
    </recommendedName>
</protein>
<dbReference type="PROSITE" id="PS50097">
    <property type="entry name" value="BTB"/>
    <property type="match status" value="1"/>
</dbReference>
<name>A0ABD1DSR6_CULPP</name>
<dbReference type="InterPro" id="IPR011333">
    <property type="entry name" value="SKP1/BTB/POZ_sf"/>
</dbReference>
<feature type="compositionally biased region" description="Polar residues" evidence="1">
    <location>
        <begin position="160"/>
        <end position="180"/>
    </location>
</feature>